<comment type="caution">
    <text evidence="1">The sequence shown here is derived from an EMBL/GenBank/DDBJ whole genome shotgun (WGS) entry which is preliminary data.</text>
</comment>
<dbReference type="Proteomes" id="UP000789525">
    <property type="component" value="Unassembled WGS sequence"/>
</dbReference>
<protein>
    <submittedName>
        <fullName evidence="1">13347_t:CDS:1</fullName>
    </submittedName>
</protein>
<dbReference type="EMBL" id="CAJVPT010036530">
    <property type="protein sequence ID" value="CAG8714807.1"/>
    <property type="molecule type" value="Genomic_DNA"/>
</dbReference>
<organism evidence="1 2">
    <name type="scientific">Acaulospora colombiana</name>
    <dbReference type="NCBI Taxonomy" id="27376"/>
    <lineage>
        <taxon>Eukaryota</taxon>
        <taxon>Fungi</taxon>
        <taxon>Fungi incertae sedis</taxon>
        <taxon>Mucoromycota</taxon>
        <taxon>Glomeromycotina</taxon>
        <taxon>Glomeromycetes</taxon>
        <taxon>Diversisporales</taxon>
        <taxon>Acaulosporaceae</taxon>
        <taxon>Acaulospora</taxon>
    </lineage>
</organism>
<sequence length="126" mass="13790">MERGYLDAPPPAYRRAFPQTDSDNAPVSASTNPASKSTPAKAPTLIQRFHLQTKITNDTPKSNEPEGWTGTGPIPYAAKGKGKATEDPTGPAVWEATAEKRQESLQKRKEAMILAARRRLMEKDAK</sequence>
<name>A0ACA9PM80_9GLOM</name>
<proteinExistence type="predicted"/>
<evidence type="ECO:0000313" key="2">
    <source>
        <dbReference type="Proteomes" id="UP000789525"/>
    </source>
</evidence>
<keyword evidence="2" id="KW-1185">Reference proteome</keyword>
<reference evidence="1" key="1">
    <citation type="submission" date="2021-06" db="EMBL/GenBank/DDBJ databases">
        <authorList>
            <person name="Kallberg Y."/>
            <person name="Tangrot J."/>
            <person name="Rosling A."/>
        </authorList>
    </citation>
    <scope>NUCLEOTIDE SEQUENCE</scope>
    <source>
        <strain evidence="1">CL356</strain>
    </source>
</reference>
<gene>
    <name evidence="1" type="ORF">ACOLOM_LOCUS10852</name>
</gene>
<evidence type="ECO:0000313" key="1">
    <source>
        <dbReference type="EMBL" id="CAG8714807.1"/>
    </source>
</evidence>
<accession>A0ACA9PM80</accession>
<feature type="non-terminal residue" evidence="1">
    <location>
        <position position="126"/>
    </location>
</feature>